<dbReference type="EMBL" id="CP071586">
    <property type="protein sequence ID" value="QYY79462.1"/>
    <property type="molecule type" value="Genomic_DNA"/>
</dbReference>
<sequence length="55" mass="5937">MQTSLPPKKYQSATEIRVDLVSGAHRSHVSVVMLNGGGKSVFEGHAPQRFKADDA</sequence>
<gene>
    <name evidence="1" type="ORF">J0G10_17105</name>
</gene>
<organism evidence="1 2">
    <name type="scientific">Pseudomonas germanica</name>
    <dbReference type="NCBI Taxonomy" id="2815720"/>
    <lineage>
        <taxon>Bacteria</taxon>
        <taxon>Pseudomonadati</taxon>
        <taxon>Pseudomonadota</taxon>
        <taxon>Gammaproteobacteria</taxon>
        <taxon>Pseudomonadales</taxon>
        <taxon>Pseudomonadaceae</taxon>
        <taxon>Pseudomonas</taxon>
    </lineage>
</organism>
<protein>
    <submittedName>
        <fullName evidence="1">Uncharacterized protein</fullName>
    </submittedName>
</protein>
<reference evidence="1 2" key="1">
    <citation type="journal article" date="2022" name="Int. J. Syst. Evol. Microbiol.">
        <title>Pseudomonas germanica sp. nov., isolated from Iris germanica rhizomes.</title>
        <authorList>
            <person name="Atanasov K.E."/>
            <person name="Galbis D.M."/>
            <person name="Gallego J."/>
            <person name="Serpico A."/>
            <person name="Bosch M."/>
            <person name="Altabella T."/>
            <person name="Ferrer A."/>
        </authorList>
    </citation>
    <scope>NUCLEOTIDE SEQUENCE [LARGE SCALE GENOMIC DNA]</scope>
    <source>
        <strain evidence="1 2">FIT28</strain>
    </source>
</reference>
<evidence type="ECO:0000313" key="2">
    <source>
        <dbReference type="Proteomes" id="UP000824588"/>
    </source>
</evidence>
<accession>A0ABX8YIR4</accession>
<proteinExistence type="predicted"/>
<keyword evidence="2" id="KW-1185">Reference proteome</keyword>
<name>A0ABX8YIR4_9PSED</name>
<dbReference type="Proteomes" id="UP000824588">
    <property type="component" value="Chromosome"/>
</dbReference>
<dbReference type="RefSeq" id="WP_220556310.1">
    <property type="nucleotide sequence ID" value="NZ_CP071586.1"/>
</dbReference>
<evidence type="ECO:0000313" key="1">
    <source>
        <dbReference type="EMBL" id="QYY79462.1"/>
    </source>
</evidence>